<evidence type="ECO:0000313" key="2">
    <source>
        <dbReference type="EMBL" id="VED67102.1"/>
    </source>
</evidence>
<dbReference type="EMBL" id="LR134266">
    <property type="protein sequence ID" value="VED67102.1"/>
    <property type="molecule type" value="Genomic_DNA"/>
</dbReference>
<keyword evidence="1" id="KW-0472">Membrane</keyword>
<dbReference type="KEGG" id="svf:NCTC3166_00917"/>
<sequence>MGLTVDQHRELVVNDIRQALQHVFGEHFEIVDIETTARSAYGPTFILEIHLEEYKTTINMLVEGNDVSLLWGPERFGMEFLYDRDRFRDSFGKIKAYLDQPGLMFSETLTPDNLLKKRFLLKRMIESTFEGIAIIDFWRRPFEKNEPFRVVFTCLLPHYPAFFSLEIASQQFVLEEIDPTVSAVEDQAFPLHQPIDLTVSNMTSFLEWFKDSLEGNLEKNTSTDTLSGLTLPLDPATVEENISQVQEIIRSTFTKDVSFMEANKLVKSKTFYGVDFSVASDFYGAIFSISLIGRYFCLKVVEPDKPDKKDNWMINGFPYLLTEENLSKLIREAEAYFARQLEPVETPAESTESNSKAKPSIQALVEVDQAKDKEELLKKEYLGLRKLWKVQILIFCLLMIAVFALEVYMGGAGYKAFKMKIKYSWISVHSFSFIFLTLYALLTLFPTQKRIYELLPQSPSWKSHSTKGVRLPKKETGWTCLVILIMFLLGTLDFLSRKPEPKVENPLNYQEINKLYEEERKSHYDDIFNKIQDSSGQIFEKEGPASE</sequence>
<feature type="transmembrane region" description="Helical" evidence="1">
    <location>
        <begin position="423"/>
        <end position="445"/>
    </location>
</feature>
<dbReference type="AlphaFoldDB" id="A0A447Z483"/>
<feature type="transmembrane region" description="Helical" evidence="1">
    <location>
        <begin position="392"/>
        <end position="411"/>
    </location>
</feature>
<keyword evidence="1" id="KW-0812">Transmembrane</keyword>
<feature type="transmembrane region" description="Helical" evidence="1">
    <location>
        <begin position="476"/>
        <end position="495"/>
    </location>
</feature>
<dbReference type="Proteomes" id="UP000270025">
    <property type="component" value="Chromosome"/>
</dbReference>
<reference evidence="2 3" key="1">
    <citation type="submission" date="2018-12" db="EMBL/GenBank/DDBJ databases">
        <authorList>
            <consortium name="Pathogen Informatics"/>
        </authorList>
    </citation>
    <scope>NUCLEOTIDE SEQUENCE [LARGE SCALE GENOMIC DNA]</scope>
    <source>
        <strain evidence="2 3">NCTC3166</strain>
    </source>
</reference>
<keyword evidence="1" id="KW-1133">Transmembrane helix</keyword>
<organism evidence="2 3">
    <name type="scientific">Streptococcus viridans</name>
    <dbReference type="NCBI Taxonomy" id="78535"/>
    <lineage>
        <taxon>Bacteria</taxon>
        <taxon>Bacillati</taxon>
        <taxon>Bacillota</taxon>
        <taxon>Bacilli</taxon>
        <taxon>Lactobacillales</taxon>
        <taxon>Streptococcaceae</taxon>
        <taxon>Streptococcus</taxon>
    </lineage>
</organism>
<keyword evidence="3" id="KW-1185">Reference proteome</keyword>
<evidence type="ECO:0000313" key="3">
    <source>
        <dbReference type="Proteomes" id="UP000270025"/>
    </source>
</evidence>
<dbReference type="RefSeq" id="WP_126404144.1">
    <property type="nucleotide sequence ID" value="NZ_LR134266.1"/>
</dbReference>
<gene>
    <name evidence="2" type="ORF">NCTC3166_00917</name>
</gene>
<accession>A0A447Z483</accession>
<evidence type="ECO:0000256" key="1">
    <source>
        <dbReference type="SAM" id="Phobius"/>
    </source>
</evidence>
<protein>
    <submittedName>
        <fullName evidence="2">Uncharacterized protein</fullName>
    </submittedName>
</protein>
<proteinExistence type="predicted"/>
<name>A0A447Z483_9STRE</name>